<dbReference type="RefSeq" id="XP_051446571.1">
    <property type="nucleotide sequence ID" value="XM_051587513.1"/>
</dbReference>
<dbReference type="AlphaFoldDB" id="A0AAD5HEP7"/>
<feature type="region of interest" description="Disordered" evidence="1">
    <location>
        <begin position="1"/>
        <end position="75"/>
    </location>
</feature>
<reference evidence="2" key="2">
    <citation type="journal article" date="2022" name="Proc. Natl. Acad. Sci. U.S.A.">
        <title>Diploid-dominant life cycles characterize the early evolution of Fungi.</title>
        <authorList>
            <person name="Amses K.R."/>
            <person name="Simmons D.R."/>
            <person name="Longcore J.E."/>
            <person name="Mondo S.J."/>
            <person name="Seto K."/>
            <person name="Jeronimo G.H."/>
            <person name="Bonds A.E."/>
            <person name="Quandt C.A."/>
            <person name="Davis W.J."/>
            <person name="Chang Y."/>
            <person name="Federici B.A."/>
            <person name="Kuo A."/>
            <person name="LaButti K."/>
            <person name="Pangilinan J."/>
            <person name="Andreopoulos W."/>
            <person name="Tritt A."/>
            <person name="Riley R."/>
            <person name="Hundley H."/>
            <person name="Johnson J."/>
            <person name="Lipzen A."/>
            <person name="Barry K."/>
            <person name="Lang B.F."/>
            <person name="Cuomo C.A."/>
            <person name="Buchler N.E."/>
            <person name="Grigoriev I.V."/>
            <person name="Spatafora J.W."/>
            <person name="Stajich J.E."/>
            <person name="James T.Y."/>
        </authorList>
    </citation>
    <scope>NUCLEOTIDE SEQUENCE</scope>
    <source>
        <strain evidence="2">AG</strain>
    </source>
</reference>
<evidence type="ECO:0000313" key="3">
    <source>
        <dbReference type="Proteomes" id="UP001206595"/>
    </source>
</evidence>
<comment type="caution">
    <text evidence="2">The sequence shown here is derived from an EMBL/GenBank/DDBJ whole genome shotgun (WGS) entry which is preliminary data.</text>
</comment>
<feature type="region of interest" description="Disordered" evidence="1">
    <location>
        <begin position="207"/>
        <end position="264"/>
    </location>
</feature>
<evidence type="ECO:0000313" key="2">
    <source>
        <dbReference type="EMBL" id="KAI8581567.1"/>
    </source>
</evidence>
<proteinExistence type="predicted"/>
<name>A0AAD5HEP7_UMBRA</name>
<evidence type="ECO:0000256" key="1">
    <source>
        <dbReference type="SAM" id="MobiDB-lite"/>
    </source>
</evidence>
<accession>A0AAD5HEP7</accession>
<dbReference type="Proteomes" id="UP001206595">
    <property type="component" value="Unassembled WGS sequence"/>
</dbReference>
<dbReference type="EMBL" id="MU620905">
    <property type="protein sequence ID" value="KAI8581567.1"/>
    <property type="molecule type" value="Genomic_DNA"/>
</dbReference>
<protein>
    <recommendedName>
        <fullName evidence="4">CBS domain-containing protein</fullName>
    </recommendedName>
</protein>
<feature type="compositionally biased region" description="Basic and acidic residues" evidence="1">
    <location>
        <begin position="207"/>
        <end position="223"/>
    </location>
</feature>
<evidence type="ECO:0008006" key="4">
    <source>
        <dbReference type="Google" id="ProtNLM"/>
    </source>
</evidence>
<sequence length="264" mass="29289">MATVVESDADSIVSDGSNSSIVPSSKKKHRDRRASESTTASSNSGNSFHLFRRNRKSRKSDAEKDIETGNNVPDIVVDHAKSEDNDSKAMEAKSLKTFSTFPTTTPSVKVPATTKLVGIITLEDVLEELIQEEIYDETDVRKLASLTAMRADTNAGDRLIVASHKIVPNATYNNTNMKKGMWKKQRRLSADTYRSLDDVEHRKQALMKEKEMEDAAEESKDDVSELPGNDNATNDSSTRFRLPARSMTDPTGFGIDEENEKKDA</sequence>
<dbReference type="GeneID" id="75912858"/>
<keyword evidence="3" id="KW-1185">Reference proteome</keyword>
<dbReference type="InterPro" id="IPR046342">
    <property type="entry name" value="CBS_dom_sf"/>
</dbReference>
<organism evidence="2 3">
    <name type="scientific">Umbelopsis ramanniana AG</name>
    <dbReference type="NCBI Taxonomy" id="1314678"/>
    <lineage>
        <taxon>Eukaryota</taxon>
        <taxon>Fungi</taxon>
        <taxon>Fungi incertae sedis</taxon>
        <taxon>Mucoromycota</taxon>
        <taxon>Mucoromycotina</taxon>
        <taxon>Umbelopsidomycetes</taxon>
        <taxon>Umbelopsidales</taxon>
        <taxon>Umbelopsidaceae</taxon>
        <taxon>Umbelopsis</taxon>
    </lineage>
</organism>
<feature type="compositionally biased region" description="Polar residues" evidence="1">
    <location>
        <begin position="36"/>
        <end position="47"/>
    </location>
</feature>
<dbReference type="Gene3D" id="3.10.580.10">
    <property type="entry name" value="CBS-domain"/>
    <property type="match status" value="1"/>
</dbReference>
<feature type="compositionally biased region" description="Polar residues" evidence="1">
    <location>
        <begin position="230"/>
        <end position="239"/>
    </location>
</feature>
<reference evidence="2" key="1">
    <citation type="submission" date="2021-06" db="EMBL/GenBank/DDBJ databases">
        <authorList>
            <consortium name="DOE Joint Genome Institute"/>
            <person name="Mondo S.J."/>
            <person name="Amses K.R."/>
            <person name="Simmons D.R."/>
            <person name="Longcore J.E."/>
            <person name="Seto K."/>
            <person name="Alves G.H."/>
            <person name="Bonds A.E."/>
            <person name="Quandt C.A."/>
            <person name="Davis W.J."/>
            <person name="Chang Y."/>
            <person name="Letcher P.M."/>
            <person name="Powell M.J."/>
            <person name="Kuo A."/>
            <person name="Labutti K."/>
            <person name="Pangilinan J."/>
            <person name="Andreopoulos W."/>
            <person name="Tritt A."/>
            <person name="Riley R."/>
            <person name="Hundley H."/>
            <person name="Johnson J."/>
            <person name="Lipzen A."/>
            <person name="Barry K."/>
            <person name="Berbee M.L."/>
            <person name="Buchler N.E."/>
            <person name="Grigoriev I.V."/>
            <person name="Spatafora J.W."/>
            <person name="Stajich J.E."/>
            <person name="James T.Y."/>
        </authorList>
    </citation>
    <scope>NUCLEOTIDE SEQUENCE</scope>
    <source>
        <strain evidence="2">AG</strain>
    </source>
</reference>
<feature type="compositionally biased region" description="Polar residues" evidence="1">
    <location>
        <begin position="14"/>
        <end position="23"/>
    </location>
</feature>
<gene>
    <name evidence="2" type="ORF">K450DRAFT_231948</name>
</gene>